<proteinExistence type="predicted"/>
<dbReference type="EMBL" id="JADBGQ010000009">
    <property type="protein sequence ID" value="KAG5381204.1"/>
    <property type="molecule type" value="Genomic_DNA"/>
</dbReference>
<keyword evidence="3" id="KW-1185">Reference proteome</keyword>
<evidence type="ECO:0000256" key="1">
    <source>
        <dbReference type="SAM" id="MobiDB-lite"/>
    </source>
</evidence>
<reference evidence="2 3" key="1">
    <citation type="submission" date="2021-03" db="EMBL/GenBank/DDBJ databases">
        <authorList>
            <person name="King G.J."/>
            <person name="Bancroft I."/>
            <person name="Baten A."/>
            <person name="Bloomfield J."/>
            <person name="Borpatragohain P."/>
            <person name="He Z."/>
            <person name="Irish N."/>
            <person name="Irwin J."/>
            <person name="Liu K."/>
            <person name="Mauleon R.P."/>
            <person name="Moore J."/>
            <person name="Morris R."/>
            <person name="Ostergaard L."/>
            <person name="Wang B."/>
            <person name="Wells R."/>
        </authorList>
    </citation>
    <scope>NUCLEOTIDE SEQUENCE [LARGE SCALE GENOMIC DNA]</scope>
    <source>
        <strain evidence="2">R-o-18</strain>
        <tissue evidence="2">Leaf</tissue>
    </source>
</reference>
<sequence length="366" mass="42106">MSFRGDRIDDETPLFWSPEYIFELPEPCLPLRQPQNHQHQALHGQQQGISHESWLRGNLVNVRSRVRQFFFSQPMLSSEDPSLFTMNQIGMGQRIGQGNGVEHPTMSYFHEFPNHLQEIQQVSSDAFGSLFPQRFHRFSDDNLPVITTNTTATSLNRQQHCFCAHTLSTREPLLSNRNHNYYDLNQFLAVNTEHSSHIGPSNLIPNGLHNYMPHQTYVPITSAFTINGQQLPPSVLAIRRNEAHNLRTVNNSARHHVNMQRRLHQSSSSFRVSSLYTLLRRRPSANSSIPPQNEVIGSRRRTYESRFQFGEPSSSTRRRRTTPADGSVGSTAINPTEERRVNGLYDPEYQRQGLCIDPHLRNFLNQ</sequence>
<name>A0ABQ7L3L5_BRACM</name>
<dbReference type="Proteomes" id="UP000823674">
    <property type="component" value="Chromosome A07"/>
</dbReference>
<accession>A0ABQ7L3L5</accession>
<organism evidence="2 3">
    <name type="scientific">Brassica rapa subsp. trilocularis</name>
    <dbReference type="NCBI Taxonomy" id="1813537"/>
    <lineage>
        <taxon>Eukaryota</taxon>
        <taxon>Viridiplantae</taxon>
        <taxon>Streptophyta</taxon>
        <taxon>Embryophyta</taxon>
        <taxon>Tracheophyta</taxon>
        <taxon>Spermatophyta</taxon>
        <taxon>Magnoliopsida</taxon>
        <taxon>eudicotyledons</taxon>
        <taxon>Gunneridae</taxon>
        <taxon>Pentapetalae</taxon>
        <taxon>rosids</taxon>
        <taxon>malvids</taxon>
        <taxon>Brassicales</taxon>
        <taxon>Brassicaceae</taxon>
        <taxon>Brassiceae</taxon>
        <taxon>Brassica</taxon>
    </lineage>
</organism>
<gene>
    <name evidence="2" type="primary">A07p050300.1_BraROA</name>
    <name evidence="2" type="ORF">IGI04_029046</name>
</gene>
<feature type="region of interest" description="Disordered" evidence="1">
    <location>
        <begin position="283"/>
        <end position="342"/>
    </location>
</feature>
<protein>
    <submittedName>
        <fullName evidence="2">Uncharacterized protein</fullName>
    </submittedName>
</protein>
<evidence type="ECO:0000313" key="2">
    <source>
        <dbReference type="EMBL" id="KAG5381204.1"/>
    </source>
</evidence>
<comment type="caution">
    <text evidence="2">The sequence shown here is derived from an EMBL/GenBank/DDBJ whole genome shotgun (WGS) entry which is preliminary data.</text>
</comment>
<evidence type="ECO:0000313" key="3">
    <source>
        <dbReference type="Proteomes" id="UP000823674"/>
    </source>
</evidence>